<accession>A0A6S7C292</accession>
<evidence type="ECO:0000313" key="2">
    <source>
        <dbReference type="Proteomes" id="UP000494365"/>
    </source>
</evidence>
<dbReference type="AlphaFoldDB" id="A0A6S7C292"/>
<dbReference type="Proteomes" id="UP000494365">
    <property type="component" value="Unassembled WGS sequence"/>
</dbReference>
<keyword evidence="2" id="KW-1185">Reference proteome</keyword>
<dbReference type="RefSeq" id="WP_175153487.1">
    <property type="nucleotide sequence ID" value="NZ_CADIKK010000050.1"/>
</dbReference>
<dbReference type="EMBL" id="CADIKK010000050">
    <property type="protein sequence ID" value="CAB3807434.1"/>
    <property type="molecule type" value="Genomic_DNA"/>
</dbReference>
<reference evidence="1 2" key="1">
    <citation type="submission" date="2020-04" db="EMBL/GenBank/DDBJ databases">
        <authorList>
            <person name="De Canck E."/>
        </authorList>
    </citation>
    <scope>NUCLEOTIDE SEQUENCE [LARGE SCALE GENOMIC DNA]</scope>
    <source>
        <strain evidence="1 2">LMG 28614</strain>
    </source>
</reference>
<sequence length="95" mass="10663">MNSGRFETGFQSPATHAADRHRLVVRARVQDMRIAAIWQVLLPFSANVENVDITTSPDSGFEEVAIALVRTRRELLDSIVARFNSMSWVTSTKLC</sequence>
<gene>
    <name evidence="1" type="ORF">LMG28614_06595</name>
</gene>
<organism evidence="1 2">
    <name type="scientific">Paraburkholderia ultramafica</name>
    <dbReference type="NCBI Taxonomy" id="1544867"/>
    <lineage>
        <taxon>Bacteria</taxon>
        <taxon>Pseudomonadati</taxon>
        <taxon>Pseudomonadota</taxon>
        <taxon>Betaproteobacteria</taxon>
        <taxon>Burkholderiales</taxon>
        <taxon>Burkholderiaceae</taxon>
        <taxon>Paraburkholderia</taxon>
    </lineage>
</organism>
<protein>
    <submittedName>
        <fullName evidence="1">Uncharacterized protein</fullName>
    </submittedName>
</protein>
<evidence type="ECO:0000313" key="1">
    <source>
        <dbReference type="EMBL" id="CAB3807434.1"/>
    </source>
</evidence>
<name>A0A6S7C292_9BURK</name>
<proteinExistence type="predicted"/>